<dbReference type="GO" id="GO:0006508">
    <property type="term" value="P:proteolysis"/>
    <property type="evidence" value="ECO:0007669"/>
    <property type="project" value="UniProtKB-KW"/>
</dbReference>
<dbReference type="STRING" id="482827.SAMN04488243_11311"/>
<evidence type="ECO:0000256" key="2">
    <source>
        <dbReference type="ARBA" id="ARBA00022723"/>
    </source>
</evidence>
<dbReference type="PANTHER" id="PTHR43270">
    <property type="entry name" value="BETA-ALA-HIS DIPEPTIDASE"/>
    <property type="match status" value="1"/>
</dbReference>
<dbReference type="RefSeq" id="WP_093006871.1">
    <property type="nucleotide sequence ID" value="NZ_FNBC01000013.1"/>
</dbReference>
<evidence type="ECO:0000256" key="3">
    <source>
        <dbReference type="ARBA" id="ARBA00022801"/>
    </source>
</evidence>
<accession>A0A1G7G9S0</accession>
<dbReference type="OrthoDB" id="9761532at2"/>
<dbReference type="InterPro" id="IPR036264">
    <property type="entry name" value="Bact_exopeptidase_dim_dom"/>
</dbReference>
<dbReference type="SUPFAM" id="SSF53187">
    <property type="entry name" value="Zn-dependent exopeptidases"/>
    <property type="match status" value="1"/>
</dbReference>
<keyword evidence="3 5" id="KW-0378">Hydrolase</keyword>
<keyword evidence="2" id="KW-0479">Metal-binding</keyword>
<dbReference type="GO" id="GO:0008233">
    <property type="term" value="F:peptidase activity"/>
    <property type="evidence" value="ECO:0007669"/>
    <property type="project" value="UniProtKB-KW"/>
</dbReference>
<feature type="domain" description="Peptidase M20 dimerisation" evidence="4">
    <location>
        <begin position="173"/>
        <end position="331"/>
    </location>
</feature>
<dbReference type="Pfam" id="PF01546">
    <property type="entry name" value="Peptidase_M20"/>
    <property type="match status" value="1"/>
</dbReference>
<dbReference type="NCBIfam" id="NF006053">
    <property type="entry name" value="PRK08201.1"/>
    <property type="match status" value="1"/>
</dbReference>
<keyword evidence="6" id="KW-1185">Reference proteome</keyword>
<dbReference type="Gene3D" id="3.30.70.360">
    <property type="match status" value="1"/>
</dbReference>
<dbReference type="NCBIfam" id="NF006579">
    <property type="entry name" value="PRK09104.1"/>
    <property type="match status" value="1"/>
</dbReference>
<name>A0A1G7G9S0_9DEIN</name>
<dbReference type="NCBIfam" id="NF005914">
    <property type="entry name" value="PRK07907.1"/>
    <property type="match status" value="1"/>
</dbReference>
<evidence type="ECO:0000256" key="1">
    <source>
        <dbReference type="ARBA" id="ARBA00022670"/>
    </source>
</evidence>
<dbReference type="InterPro" id="IPR051458">
    <property type="entry name" value="Cyt/Met_Dipeptidase"/>
</dbReference>
<organism evidence="5 6">
    <name type="scientific">Thermus arciformis</name>
    <dbReference type="NCBI Taxonomy" id="482827"/>
    <lineage>
        <taxon>Bacteria</taxon>
        <taxon>Thermotogati</taxon>
        <taxon>Deinococcota</taxon>
        <taxon>Deinococci</taxon>
        <taxon>Thermales</taxon>
        <taxon>Thermaceae</taxon>
        <taxon>Thermus</taxon>
    </lineage>
</organism>
<dbReference type="AlphaFoldDB" id="A0A1G7G9S0"/>
<proteinExistence type="predicted"/>
<dbReference type="SUPFAM" id="SSF55031">
    <property type="entry name" value="Bacterial exopeptidase dimerisation domain"/>
    <property type="match status" value="1"/>
</dbReference>
<dbReference type="PANTHER" id="PTHR43270:SF12">
    <property type="entry name" value="SUCCINYL-DIAMINOPIMELATE DESUCCINYLASE"/>
    <property type="match status" value="1"/>
</dbReference>
<sequence length="444" mass="48858">MKDLAPLLEFLSIPSVSTDPARKEDVRRAALWLAERLKALGFRAELHETPLHPILYAERLVDEKAPTVLVYGHYDVQPPDPLELWESPPFSPVVREGRIYARGASDDKGQLFAHVLAAEEAPVNLKFLVEGEEEIGSPHLPPFVRANREKLRADAVLISDGAMFAPHTPTLTYGLRGLCYLEVRLRGARRDLHSGAFGGVAPNPIQALGWLLARLKDERTGRVLIPGFYERVRPVPEEEKALWPALDEEALKRELGVEVLPGEEGYAPLERLWARPTLDPNGIWGGYQGEGSKTVIPAEAGMKLSMRLVPDQDPEEVAERAEAHLKAVCPPGYALEVRRLHGGRPVLTDPFSPPMRLMARALEEVWGRPPVYAREGGTIPVVAELQEALGAPIVLLGLGLPDDNLHAPNEKLDLVNLEKGVAALRRFHRLLAEEGLSPGPASSP</sequence>
<dbReference type="InterPro" id="IPR011650">
    <property type="entry name" value="Peptidase_M20_dimer"/>
</dbReference>
<dbReference type="Gene3D" id="3.40.630.10">
    <property type="entry name" value="Zn peptidases"/>
    <property type="match status" value="1"/>
</dbReference>
<evidence type="ECO:0000313" key="5">
    <source>
        <dbReference type="EMBL" id="SDE84870.1"/>
    </source>
</evidence>
<dbReference type="EMBL" id="FNBC01000013">
    <property type="protein sequence ID" value="SDE84870.1"/>
    <property type="molecule type" value="Genomic_DNA"/>
</dbReference>
<gene>
    <name evidence="5" type="ORF">SAMN04488243_11311</name>
</gene>
<evidence type="ECO:0000313" key="6">
    <source>
        <dbReference type="Proteomes" id="UP000199446"/>
    </source>
</evidence>
<dbReference type="Pfam" id="PF07687">
    <property type="entry name" value="M20_dimer"/>
    <property type="match status" value="1"/>
</dbReference>
<reference evidence="6" key="1">
    <citation type="submission" date="2016-10" db="EMBL/GenBank/DDBJ databases">
        <authorList>
            <person name="Varghese N."/>
            <person name="Submissions S."/>
        </authorList>
    </citation>
    <scope>NUCLEOTIDE SEQUENCE [LARGE SCALE GENOMIC DNA]</scope>
    <source>
        <strain evidence="6">CGMCC 1.6992</strain>
    </source>
</reference>
<keyword evidence="1" id="KW-0645">Protease</keyword>
<dbReference type="Proteomes" id="UP000199446">
    <property type="component" value="Unassembled WGS sequence"/>
</dbReference>
<dbReference type="GO" id="GO:0046872">
    <property type="term" value="F:metal ion binding"/>
    <property type="evidence" value="ECO:0007669"/>
    <property type="project" value="UniProtKB-KW"/>
</dbReference>
<protein>
    <submittedName>
        <fullName evidence="5">Amidohydrolase</fullName>
    </submittedName>
</protein>
<dbReference type="InterPro" id="IPR002933">
    <property type="entry name" value="Peptidase_M20"/>
</dbReference>
<evidence type="ECO:0000259" key="4">
    <source>
        <dbReference type="Pfam" id="PF07687"/>
    </source>
</evidence>